<accession>A0ACC6M0Q8</accession>
<name>A0ACC6M0Q8_9BACI</name>
<dbReference type="EMBL" id="JAWZSR010000001">
    <property type="protein sequence ID" value="MDX8044527.1"/>
    <property type="molecule type" value="Genomic_DNA"/>
</dbReference>
<evidence type="ECO:0000313" key="1">
    <source>
        <dbReference type="EMBL" id="MDX8044527.1"/>
    </source>
</evidence>
<protein>
    <submittedName>
        <fullName evidence="1">Nitroreductase family protein</fullName>
    </submittedName>
</protein>
<organism evidence="1 2">
    <name type="scientific">Gracilibacillus pellucidus</name>
    <dbReference type="NCBI Taxonomy" id="3095368"/>
    <lineage>
        <taxon>Bacteria</taxon>
        <taxon>Bacillati</taxon>
        <taxon>Bacillota</taxon>
        <taxon>Bacilli</taxon>
        <taxon>Bacillales</taxon>
        <taxon>Bacillaceae</taxon>
        <taxon>Gracilibacillus</taxon>
    </lineage>
</organism>
<sequence length="175" mass="19721">MDVLKAIKSRREITKYLDQKIETDVLEAVVDATYYAPTGNNLPSKDIIVVTDHQKLIALKDTTPFMPWIEQAKAAIAITGRPDVSKYWLQDSSIAAGYCWLEAVEQGLVGAFGAIYHAEDQEESEKREKHARTILSIPEDRRVVAIIGLGYPAETKPPKEHIAREKIVHYEGFQQ</sequence>
<gene>
    <name evidence="1" type="ORF">SH601_00880</name>
</gene>
<dbReference type="Proteomes" id="UP001277972">
    <property type="component" value="Unassembled WGS sequence"/>
</dbReference>
<keyword evidence="2" id="KW-1185">Reference proteome</keyword>
<reference evidence="1" key="1">
    <citation type="submission" date="2023-11" db="EMBL/GenBank/DDBJ databases">
        <title>Gracilibacillus pellucida a moderately halophilic bacterium isolated from saline soil in Xinjiang province.</title>
        <authorList>
            <person name="Zhang Z."/>
            <person name="Tan F."/>
            <person name="Wang Y."/>
            <person name="Xia M."/>
        </authorList>
    </citation>
    <scope>NUCLEOTIDE SEQUENCE</scope>
    <source>
        <strain evidence="1">S3-1-1</strain>
    </source>
</reference>
<proteinExistence type="predicted"/>
<comment type="caution">
    <text evidence="1">The sequence shown here is derived from an EMBL/GenBank/DDBJ whole genome shotgun (WGS) entry which is preliminary data.</text>
</comment>
<evidence type="ECO:0000313" key="2">
    <source>
        <dbReference type="Proteomes" id="UP001277972"/>
    </source>
</evidence>